<reference evidence="3" key="1">
    <citation type="submission" date="2016-11" db="EMBL/GenBank/DDBJ databases">
        <authorList>
            <person name="Varghese N."/>
            <person name="Submissions S."/>
        </authorList>
    </citation>
    <scope>NUCLEOTIDE SEQUENCE [LARGE SCALE GENOMIC DNA]</scope>
    <source>
        <strain evidence="3">DSM 16990</strain>
    </source>
</reference>
<keyword evidence="1" id="KW-0472">Membrane</keyword>
<name>A0A1M5BD03_9SPHI</name>
<gene>
    <name evidence="2" type="ORF">SAMN04488522_1021133</name>
</gene>
<organism evidence="2 3">
    <name type="scientific">Pedobacter caeni</name>
    <dbReference type="NCBI Taxonomy" id="288992"/>
    <lineage>
        <taxon>Bacteria</taxon>
        <taxon>Pseudomonadati</taxon>
        <taxon>Bacteroidota</taxon>
        <taxon>Sphingobacteriia</taxon>
        <taxon>Sphingobacteriales</taxon>
        <taxon>Sphingobacteriaceae</taxon>
        <taxon>Pedobacter</taxon>
    </lineage>
</organism>
<evidence type="ECO:0000313" key="3">
    <source>
        <dbReference type="Proteomes" id="UP000184287"/>
    </source>
</evidence>
<dbReference type="EMBL" id="FQUQ01000002">
    <property type="protein sequence ID" value="SHF40187.1"/>
    <property type="molecule type" value="Genomic_DNA"/>
</dbReference>
<feature type="transmembrane region" description="Helical" evidence="1">
    <location>
        <begin position="12"/>
        <end position="39"/>
    </location>
</feature>
<sequence>MAGSSLVAATTFSIFTIMTRLFIISILLLLCATVPINLVAQTSPKKNNSVRINGQFRYADFKIKRGQLGKIKIGMTVREAEQKFSGLTRKTDEAGNFGFDGGGPAYLYYSGKKVVLGLIPKMDTDTIMCIIAADKRLYTTNRLNPNSSVKDLLKKYPRMKVYWDEMNGWEFFQDHKNNWNFVFMTDEKSRIGSYPDLNVPSRPERTTAKTDWITIL</sequence>
<keyword evidence="3" id="KW-1185">Reference proteome</keyword>
<protein>
    <submittedName>
        <fullName evidence="2">Uncharacterized protein</fullName>
    </submittedName>
</protein>
<keyword evidence="1" id="KW-1133">Transmembrane helix</keyword>
<dbReference type="Proteomes" id="UP000184287">
    <property type="component" value="Unassembled WGS sequence"/>
</dbReference>
<dbReference type="AlphaFoldDB" id="A0A1M5BD03"/>
<keyword evidence="1" id="KW-0812">Transmembrane</keyword>
<dbReference type="OrthoDB" id="1357815at2"/>
<dbReference type="STRING" id="288992.SAMN04488522_1021133"/>
<proteinExistence type="predicted"/>
<accession>A0A1M5BD03</accession>
<dbReference type="RefSeq" id="WP_143166779.1">
    <property type="nucleotide sequence ID" value="NZ_FQUQ01000002.1"/>
</dbReference>
<evidence type="ECO:0000313" key="2">
    <source>
        <dbReference type="EMBL" id="SHF40187.1"/>
    </source>
</evidence>
<evidence type="ECO:0000256" key="1">
    <source>
        <dbReference type="SAM" id="Phobius"/>
    </source>
</evidence>